<evidence type="ECO:0000313" key="3">
    <source>
        <dbReference type="Proteomes" id="UP000176631"/>
    </source>
</evidence>
<organism evidence="2 3">
    <name type="scientific">Candidatus Woykebacteria bacterium RBG_13_40_15</name>
    <dbReference type="NCBI Taxonomy" id="1802593"/>
    <lineage>
        <taxon>Bacteria</taxon>
        <taxon>Candidatus Woykeibacteriota</taxon>
    </lineage>
</organism>
<accession>A0A1G1W8M0</accession>
<sequence length="147" mass="16345">MEKEYKGYNGTLMLTDTGVIIKRGLKGVLLGGGFLRGDKTIPYKSIVAVQLKKAGMTAGYIQLTLMGGSEAKSGLFESTRDENSINFYSNNEKFEEAKKLIEERIGEGSKPKETNFLDDLSKLAELKEKGILTEEEFQQKKKQILGL</sequence>
<dbReference type="Pfam" id="PF09851">
    <property type="entry name" value="SHOCT"/>
    <property type="match status" value="1"/>
</dbReference>
<comment type="caution">
    <text evidence="2">The sequence shown here is derived from an EMBL/GenBank/DDBJ whole genome shotgun (WGS) entry which is preliminary data.</text>
</comment>
<feature type="domain" description="SHOCT" evidence="1">
    <location>
        <begin position="120"/>
        <end position="145"/>
    </location>
</feature>
<dbReference type="InterPro" id="IPR018649">
    <property type="entry name" value="SHOCT"/>
</dbReference>
<proteinExistence type="predicted"/>
<dbReference type="AlphaFoldDB" id="A0A1G1W8M0"/>
<name>A0A1G1W8M0_9BACT</name>
<gene>
    <name evidence="2" type="ORF">A2172_00070</name>
</gene>
<evidence type="ECO:0000313" key="2">
    <source>
        <dbReference type="EMBL" id="OGY23707.1"/>
    </source>
</evidence>
<protein>
    <recommendedName>
        <fullName evidence="1">SHOCT domain-containing protein</fullName>
    </recommendedName>
</protein>
<dbReference type="Proteomes" id="UP000176631">
    <property type="component" value="Unassembled WGS sequence"/>
</dbReference>
<dbReference type="EMBL" id="MHCP01000022">
    <property type="protein sequence ID" value="OGY23707.1"/>
    <property type="molecule type" value="Genomic_DNA"/>
</dbReference>
<dbReference type="STRING" id="1802593.A2172_00070"/>
<reference evidence="2 3" key="1">
    <citation type="journal article" date="2016" name="Nat. Commun.">
        <title>Thousands of microbial genomes shed light on interconnected biogeochemical processes in an aquifer system.</title>
        <authorList>
            <person name="Anantharaman K."/>
            <person name="Brown C.T."/>
            <person name="Hug L.A."/>
            <person name="Sharon I."/>
            <person name="Castelle C.J."/>
            <person name="Probst A.J."/>
            <person name="Thomas B.C."/>
            <person name="Singh A."/>
            <person name="Wilkins M.J."/>
            <person name="Karaoz U."/>
            <person name="Brodie E.L."/>
            <person name="Williams K.H."/>
            <person name="Hubbard S.S."/>
            <person name="Banfield J.F."/>
        </authorList>
    </citation>
    <scope>NUCLEOTIDE SEQUENCE [LARGE SCALE GENOMIC DNA]</scope>
</reference>
<evidence type="ECO:0000259" key="1">
    <source>
        <dbReference type="Pfam" id="PF09851"/>
    </source>
</evidence>